<dbReference type="Gene3D" id="3.30.70.330">
    <property type="match status" value="4"/>
</dbReference>
<keyword evidence="2" id="KW-0677">Repeat</keyword>
<proteinExistence type="predicted"/>
<dbReference type="PROSITE" id="PS50102">
    <property type="entry name" value="RRM"/>
    <property type="match status" value="4"/>
</dbReference>
<evidence type="ECO:0000313" key="8">
    <source>
        <dbReference type="EMBL" id="RWS09599.1"/>
    </source>
</evidence>
<feature type="region of interest" description="Disordered" evidence="6">
    <location>
        <begin position="217"/>
        <end position="268"/>
    </location>
</feature>
<evidence type="ECO:0000256" key="1">
    <source>
        <dbReference type="ARBA" id="ARBA00004123"/>
    </source>
</evidence>
<dbReference type="SMART" id="SM00360">
    <property type="entry name" value="RRM"/>
    <property type="match status" value="4"/>
</dbReference>
<evidence type="ECO:0000256" key="6">
    <source>
        <dbReference type="SAM" id="MobiDB-lite"/>
    </source>
</evidence>
<dbReference type="Proteomes" id="UP000285301">
    <property type="component" value="Unassembled WGS sequence"/>
</dbReference>
<feature type="domain" description="RRM" evidence="7">
    <location>
        <begin position="275"/>
        <end position="359"/>
    </location>
</feature>
<reference evidence="8 9" key="1">
    <citation type="journal article" date="2018" name="Gigascience">
        <title>Genomes of trombidid mites reveal novel predicted allergens and laterally-transferred genes associated with secondary metabolism.</title>
        <authorList>
            <person name="Dong X."/>
            <person name="Chaisiri K."/>
            <person name="Xia D."/>
            <person name="Armstrong S.D."/>
            <person name="Fang Y."/>
            <person name="Donnelly M.J."/>
            <person name="Kadowaki T."/>
            <person name="McGarry J.W."/>
            <person name="Darby A.C."/>
            <person name="Makepeace B.L."/>
        </authorList>
    </citation>
    <scope>NUCLEOTIDE SEQUENCE [LARGE SCALE GENOMIC DNA]</scope>
    <source>
        <strain evidence="8">UoL-WK</strain>
    </source>
</reference>
<dbReference type="EMBL" id="NCKU01002433">
    <property type="protein sequence ID" value="RWS09599.1"/>
    <property type="molecule type" value="Genomic_DNA"/>
</dbReference>
<feature type="compositionally biased region" description="Acidic residues" evidence="6">
    <location>
        <begin position="243"/>
        <end position="256"/>
    </location>
</feature>
<feature type="compositionally biased region" description="Basic and acidic residues" evidence="6">
    <location>
        <begin position="257"/>
        <end position="268"/>
    </location>
</feature>
<dbReference type="Pfam" id="PF00076">
    <property type="entry name" value="RRM_1"/>
    <property type="match status" value="4"/>
</dbReference>
<accession>A0A3S3QJ62</accession>
<comment type="subcellular location">
    <subcellularLocation>
        <location evidence="1">Nucleus</location>
    </subcellularLocation>
</comment>
<keyword evidence="4" id="KW-0539">Nucleus</keyword>
<dbReference type="CDD" id="cd12415">
    <property type="entry name" value="RRM3_RBM28_like"/>
    <property type="match status" value="1"/>
</dbReference>
<dbReference type="CDD" id="cd12416">
    <property type="entry name" value="RRM4_RBM28_like"/>
    <property type="match status" value="1"/>
</dbReference>
<dbReference type="OrthoDB" id="3945418at2759"/>
<evidence type="ECO:0000256" key="3">
    <source>
        <dbReference type="ARBA" id="ARBA00022884"/>
    </source>
</evidence>
<comment type="caution">
    <text evidence="8">The sequence shown here is derived from an EMBL/GenBank/DDBJ whole genome shotgun (WGS) entry which is preliminary data.</text>
</comment>
<dbReference type="FunFam" id="3.30.70.330:FF:000182">
    <property type="entry name" value="RNA-binding motif protein 28"/>
    <property type="match status" value="1"/>
</dbReference>
<dbReference type="InterPro" id="IPR000504">
    <property type="entry name" value="RRM_dom"/>
</dbReference>
<keyword evidence="9" id="KW-1185">Reference proteome</keyword>
<name>A0A3S3QJ62_9ACAR</name>
<dbReference type="InterPro" id="IPR012677">
    <property type="entry name" value="Nucleotide-bd_a/b_plait_sf"/>
</dbReference>
<organism evidence="8 9">
    <name type="scientific">Dinothrombium tinctorium</name>
    <dbReference type="NCBI Taxonomy" id="1965070"/>
    <lineage>
        <taxon>Eukaryota</taxon>
        <taxon>Metazoa</taxon>
        <taxon>Ecdysozoa</taxon>
        <taxon>Arthropoda</taxon>
        <taxon>Chelicerata</taxon>
        <taxon>Arachnida</taxon>
        <taxon>Acari</taxon>
        <taxon>Acariformes</taxon>
        <taxon>Trombidiformes</taxon>
        <taxon>Prostigmata</taxon>
        <taxon>Anystina</taxon>
        <taxon>Parasitengona</taxon>
        <taxon>Trombidioidea</taxon>
        <taxon>Trombidiidae</taxon>
        <taxon>Dinothrombium</taxon>
    </lineage>
</organism>
<dbReference type="GO" id="GO:0003729">
    <property type="term" value="F:mRNA binding"/>
    <property type="evidence" value="ECO:0007669"/>
    <property type="project" value="TreeGrafter"/>
</dbReference>
<dbReference type="PANTHER" id="PTHR48039:SF5">
    <property type="entry name" value="RNA-BINDING PROTEIN 28"/>
    <property type="match status" value="1"/>
</dbReference>
<evidence type="ECO:0000256" key="4">
    <source>
        <dbReference type="ARBA" id="ARBA00023242"/>
    </source>
</evidence>
<feature type="domain" description="RRM" evidence="7">
    <location>
        <begin position="112"/>
        <end position="189"/>
    </location>
</feature>
<dbReference type="InterPro" id="IPR035979">
    <property type="entry name" value="RBD_domain_sf"/>
</dbReference>
<feature type="domain" description="RRM" evidence="7">
    <location>
        <begin position="5"/>
        <end position="81"/>
    </location>
</feature>
<dbReference type="STRING" id="1965070.A0A3S3QJ62"/>
<feature type="domain" description="RRM" evidence="7">
    <location>
        <begin position="427"/>
        <end position="534"/>
    </location>
</feature>
<evidence type="ECO:0000256" key="5">
    <source>
        <dbReference type="PROSITE-ProRule" id="PRU00176"/>
    </source>
</evidence>
<protein>
    <submittedName>
        <fullName evidence="8">RNA recognition motif-containing protein-like protein</fullName>
    </submittedName>
</protein>
<feature type="region of interest" description="Disordered" evidence="6">
    <location>
        <begin position="644"/>
        <end position="666"/>
    </location>
</feature>
<dbReference type="GO" id="GO:0005730">
    <property type="term" value="C:nucleolus"/>
    <property type="evidence" value="ECO:0007669"/>
    <property type="project" value="TreeGrafter"/>
</dbReference>
<dbReference type="PANTHER" id="PTHR48039">
    <property type="entry name" value="RNA-BINDING MOTIF PROTEIN 14B"/>
    <property type="match status" value="1"/>
</dbReference>
<keyword evidence="3 5" id="KW-0694">RNA-binding</keyword>
<evidence type="ECO:0000256" key="2">
    <source>
        <dbReference type="ARBA" id="ARBA00022737"/>
    </source>
</evidence>
<dbReference type="CDD" id="cd12414">
    <property type="entry name" value="RRM2_RBM28_like"/>
    <property type="match status" value="1"/>
</dbReference>
<dbReference type="SUPFAM" id="SSF54928">
    <property type="entry name" value="RNA-binding domain, RBD"/>
    <property type="match status" value="4"/>
</dbReference>
<sequence>MITSKTIFVHNLPKDVSNEELGDIFSDIGPVKRCYVVTDKESGQSKGVGYVTFAFDADADNALKRTVKIRDNVLKLKFTSSKAEKSKVIPINKEKRKAKRKENKLLKQQMKRKVIVRNLSFKATEDSLKEWISKYGTIKDVTIPKNEKGRMRGFAFVTFDKFTTAYKTIKEMNAKQFLDRIVAIDFALPKEKYLASISNDSQVAEEDKQLSLEELEEHKEIESDEEALPDEETESIASKETNNSDDSEGENNETDEKESKAPKLKKKSNDVNEGRTVFIKNVSFETTTESLEEILSKIGPLEYCVITEDPLTGHSKGTAFAKFKRKEDAETCIQKSNSEDESDMFFIDGRQLNLCLAVSKDNVEKAKALKNTKIRDKRNLYLAREGLIYPNSPAAEGVSQADLSKRITLEQRKRKLLQNVLYFVSPTRLCIHNLPPEINDAKLRQIFKQAVNDKKAVITEAKVMRNYLKSEGKFGTSKGFGFVGFKEHKHALKALRRINNNPETFSAHKRPIVEFAIENKAILNKKLKRSKSSAEQTTLIDEVIDTDDDFPFMGVKSRPLKEHEKVQLPKMNRKMYEVRKDLRQRGKTLKAEQRAEKKEVIKRKFKKEKSLNRKESKQLKKAETINEMDDFEVQFLKKRKANNLESNLSSERKRTKKIKWYQSEKA</sequence>
<dbReference type="InterPro" id="IPR051945">
    <property type="entry name" value="RRM_MRD1_RNA_proc_ribogen"/>
</dbReference>
<feature type="compositionally biased region" description="Acidic residues" evidence="6">
    <location>
        <begin position="222"/>
        <end position="234"/>
    </location>
</feature>
<evidence type="ECO:0000313" key="9">
    <source>
        <dbReference type="Proteomes" id="UP000285301"/>
    </source>
</evidence>
<gene>
    <name evidence="8" type="ORF">B4U79_05100</name>
</gene>
<evidence type="ECO:0000259" key="7">
    <source>
        <dbReference type="PROSITE" id="PS50102"/>
    </source>
</evidence>
<dbReference type="AlphaFoldDB" id="A0A3S3QJ62"/>